<dbReference type="InterPro" id="IPR032274">
    <property type="entry name" value="DUF4835"/>
</dbReference>
<dbReference type="Pfam" id="PF16119">
    <property type="entry name" value="DUF4835"/>
    <property type="match status" value="1"/>
</dbReference>
<proteinExistence type="predicted"/>
<organism evidence="1 2">
    <name type="scientific">Parabacteroides faecalis</name>
    <dbReference type="NCBI Taxonomy" id="2924040"/>
    <lineage>
        <taxon>Bacteria</taxon>
        <taxon>Pseudomonadati</taxon>
        <taxon>Bacteroidota</taxon>
        <taxon>Bacteroidia</taxon>
        <taxon>Bacteroidales</taxon>
        <taxon>Tannerellaceae</taxon>
        <taxon>Parabacteroides</taxon>
    </lineage>
</organism>
<evidence type="ECO:0000313" key="1">
    <source>
        <dbReference type="EMBL" id="MCJ2379125.1"/>
    </source>
</evidence>
<sequence>MAQMSNNGELNARITINSDKIQGTDKSVFTTLQTALTEFVNNRRWTDATFAVNERIDCSMTIILSEKSDNSYKGEIQVQATRPVYNSSYLTTLFNYRDTELDFEYAQFEQLEYNENSLSSNLTATVMFYIYVILGLDFDSFSPLGGKAYFERAQQIVNMAQSQGTWSGWKAFDKDDNRHGLITALTDNTSEKFRNFWYTYHRKGLDEMAGNPDRGRTTIIEALPVLKEVKSARPTSVIMRVFSDAKLDELVLIYSKATTQEKQEGYKLLYELYPTETKRLESLQK</sequence>
<dbReference type="RefSeq" id="WP_243323009.1">
    <property type="nucleotide sequence ID" value="NZ_JAKZMM010000001.1"/>
</dbReference>
<comment type="caution">
    <text evidence="1">The sequence shown here is derived from an EMBL/GenBank/DDBJ whole genome shotgun (WGS) entry which is preliminary data.</text>
</comment>
<name>A0ABT0BWH0_9BACT</name>
<dbReference type="Proteomes" id="UP001165444">
    <property type="component" value="Unassembled WGS sequence"/>
</dbReference>
<gene>
    <name evidence="1" type="ORF">MUN53_00555</name>
</gene>
<evidence type="ECO:0000313" key="2">
    <source>
        <dbReference type="Proteomes" id="UP001165444"/>
    </source>
</evidence>
<dbReference type="EMBL" id="JAKZMM010000001">
    <property type="protein sequence ID" value="MCJ2379125.1"/>
    <property type="molecule type" value="Genomic_DNA"/>
</dbReference>
<keyword evidence="2" id="KW-1185">Reference proteome</keyword>
<reference evidence="1 2" key="1">
    <citation type="submission" date="2022-03" db="EMBL/GenBank/DDBJ databases">
        <title>Parabacteroides sp. nov. isolated from swine feces.</title>
        <authorList>
            <person name="Bak J.E."/>
        </authorList>
    </citation>
    <scope>NUCLEOTIDE SEQUENCE [LARGE SCALE GENOMIC DNA]</scope>
    <source>
        <strain evidence="1 2">AGMB00274</strain>
    </source>
</reference>
<accession>A0ABT0BWH0</accession>
<protein>
    <submittedName>
        <fullName evidence="1">DUF4835 family protein</fullName>
    </submittedName>
</protein>